<gene>
    <name evidence="2" type="primary">spop_62</name>
    <name evidence="2" type="ORF">CDAR_39561</name>
</gene>
<dbReference type="Gene3D" id="2.60.210.10">
    <property type="entry name" value="Apoptosis, Tumor Necrosis Factor Receptor Associated Protein 2, Chain A"/>
    <property type="match status" value="2"/>
</dbReference>
<evidence type="ECO:0000313" key="3">
    <source>
        <dbReference type="Proteomes" id="UP001054837"/>
    </source>
</evidence>
<sequence>MKDIDKSEWWIILCTEKENDKDFISATLHRGSANDGIFIDYEFSILSADGEVLETLKETQCFLMGFETLRFAYINSREVLTEKRYAYLPRDTFTLQLKVWKNNGEMEDSEYCYMRTRPVVERTSFVWYLNGFSAIKLNEKKSILVKSAFNYGPLLNLNIFLEAGPNREEQVQIEVVQIGDEAQFCVCKLSLLEAAGAVVECMQDTVCFKKDGKTKILPVFLSKSKLLQQREKYLHNDALSLHCEIFYGCGITHDYLKSFYHTSEFPRLASPLSHDIPSVCRWDVECNDVMRKSFIFTWTIECFTHQSHRRICSPKFYVQTLDKSKWSVILYNDGFFDKNFISVELCRIDGETDICIDYEFALLSVDGSVLTSRNEQKYSFRSNVGHVFTDFVEQHEVFDRNRKAYLPHDSLTLRCRIWQSEGEMAETEHCFARTRPNIERTSFVWSINQFSIINPGEEKTTSINSSFCKDPLLNMKLFLEQSFEGLYLKEQVKIEVMPLYVGVKNNGLCICTLSLLDFAGNVTISTQDKMLFETPGEAIVHSLSSFLTKKMLWDNRNQYLPDDVLSLRCELEFSYSCDAKALILAQEMRPVP</sequence>
<dbReference type="Proteomes" id="UP001054837">
    <property type="component" value="Unassembled WGS sequence"/>
</dbReference>
<reference evidence="2 3" key="1">
    <citation type="submission" date="2021-06" db="EMBL/GenBank/DDBJ databases">
        <title>Caerostris darwini draft genome.</title>
        <authorList>
            <person name="Kono N."/>
            <person name="Arakawa K."/>
        </authorList>
    </citation>
    <scope>NUCLEOTIDE SEQUENCE [LARGE SCALE GENOMIC DNA]</scope>
</reference>
<name>A0AAV4U6F6_9ARAC</name>
<comment type="caution">
    <text evidence="2">The sequence shown here is derived from an EMBL/GenBank/DDBJ whole genome shotgun (WGS) entry which is preliminary data.</text>
</comment>
<feature type="domain" description="MATH" evidence="1">
    <location>
        <begin position="293"/>
        <end position="417"/>
    </location>
</feature>
<dbReference type="PROSITE" id="PS50144">
    <property type="entry name" value="MATH"/>
    <property type="match status" value="1"/>
</dbReference>
<dbReference type="Pfam" id="PF22486">
    <property type="entry name" value="MATH_2"/>
    <property type="match status" value="1"/>
</dbReference>
<dbReference type="InterPro" id="IPR008974">
    <property type="entry name" value="TRAF-like"/>
</dbReference>
<dbReference type="CDD" id="cd00121">
    <property type="entry name" value="MATH"/>
    <property type="match status" value="1"/>
</dbReference>
<organism evidence="2 3">
    <name type="scientific">Caerostris darwini</name>
    <dbReference type="NCBI Taxonomy" id="1538125"/>
    <lineage>
        <taxon>Eukaryota</taxon>
        <taxon>Metazoa</taxon>
        <taxon>Ecdysozoa</taxon>
        <taxon>Arthropoda</taxon>
        <taxon>Chelicerata</taxon>
        <taxon>Arachnida</taxon>
        <taxon>Araneae</taxon>
        <taxon>Araneomorphae</taxon>
        <taxon>Entelegynae</taxon>
        <taxon>Araneoidea</taxon>
        <taxon>Araneidae</taxon>
        <taxon>Caerostris</taxon>
    </lineage>
</organism>
<dbReference type="EMBL" id="BPLQ01010754">
    <property type="protein sequence ID" value="GIY53335.1"/>
    <property type="molecule type" value="Genomic_DNA"/>
</dbReference>
<dbReference type="InterPro" id="IPR002083">
    <property type="entry name" value="MATH/TRAF_dom"/>
</dbReference>
<proteinExistence type="predicted"/>
<keyword evidence="3" id="KW-1185">Reference proteome</keyword>
<protein>
    <submittedName>
        <fullName evidence="2">Speckle-type POZ protein</fullName>
    </submittedName>
</protein>
<dbReference type="AlphaFoldDB" id="A0AAV4U6F6"/>
<dbReference type="SUPFAM" id="SSF49599">
    <property type="entry name" value="TRAF domain-like"/>
    <property type="match status" value="4"/>
</dbReference>
<evidence type="ECO:0000313" key="2">
    <source>
        <dbReference type="EMBL" id="GIY53335.1"/>
    </source>
</evidence>
<evidence type="ECO:0000259" key="1">
    <source>
        <dbReference type="PROSITE" id="PS50144"/>
    </source>
</evidence>
<accession>A0AAV4U6F6</accession>